<proteinExistence type="predicted"/>
<feature type="region of interest" description="Disordered" evidence="1">
    <location>
        <begin position="1"/>
        <end position="23"/>
    </location>
</feature>
<gene>
    <name evidence="2" type="ORF">FNU76_19720</name>
</gene>
<dbReference type="Proteomes" id="UP000317550">
    <property type="component" value="Chromosome"/>
</dbReference>
<dbReference type="RefSeq" id="WP_144279786.1">
    <property type="nucleotide sequence ID" value="NZ_CP041730.1"/>
</dbReference>
<accession>A0A516SJV2</accession>
<sequence length="159" mass="17321">METDSIIPKSGLPSNLATQQDVGKTATLETPSGPITVESSCEGNFIKRFIRSLWDYFFGVSDNTKSNVSNKAVSISTTNEIERNLPAEDKTPDNNNSPLSDQASLDAEQEEFKKTADAAIGCVFGFVTVALNLLTVVTQPRTCRHATGFDYQTARGHWS</sequence>
<feature type="compositionally biased region" description="Polar residues" evidence="1">
    <location>
        <begin position="12"/>
        <end position="23"/>
    </location>
</feature>
<feature type="compositionally biased region" description="Polar residues" evidence="1">
    <location>
        <begin position="93"/>
        <end position="103"/>
    </location>
</feature>
<dbReference type="KEGG" id="cari:FNU76_19720"/>
<protein>
    <submittedName>
        <fullName evidence="2">Uncharacterized protein</fullName>
    </submittedName>
</protein>
<feature type="compositionally biased region" description="Basic and acidic residues" evidence="1">
    <location>
        <begin position="80"/>
        <end position="92"/>
    </location>
</feature>
<feature type="compositionally biased region" description="Polar residues" evidence="1">
    <location>
        <begin position="69"/>
        <end position="79"/>
    </location>
</feature>
<evidence type="ECO:0000313" key="2">
    <source>
        <dbReference type="EMBL" id="QDQ28403.1"/>
    </source>
</evidence>
<keyword evidence="3" id="KW-1185">Reference proteome</keyword>
<dbReference type="AlphaFoldDB" id="A0A516SJV2"/>
<evidence type="ECO:0000313" key="3">
    <source>
        <dbReference type="Proteomes" id="UP000317550"/>
    </source>
</evidence>
<organism evidence="2 3">
    <name type="scientific">Chitinimonas arctica</name>
    <dbReference type="NCBI Taxonomy" id="2594795"/>
    <lineage>
        <taxon>Bacteria</taxon>
        <taxon>Pseudomonadati</taxon>
        <taxon>Pseudomonadota</taxon>
        <taxon>Betaproteobacteria</taxon>
        <taxon>Neisseriales</taxon>
        <taxon>Chitinibacteraceae</taxon>
        <taxon>Chitinimonas</taxon>
    </lineage>
</organism>
<reference evidence="3" key="1">
    <citation type="submission" date="2019-07" db="EMBL/GenBank/DDBJ databases">
        <title>Chitinimonas sp. nov., isolated from Ny-Alesund, arctica soil.</title>
        <authorList>
            <person name="Xu Q."/>
            <person name="Peng F."/>
        </authorList>
    </citation>
    <scope>NUCLEOTIDE SEQUENCE [LARGE SCALE GENOMIC DNA]</scope>
    <source>
        <strain evidence="3">R3-44</strain>
    </source>
</reference>
<name>A0A516SJV2_9NEIS</name>
<dbReference type="EMBL" id="CP041730">
    <property type="protein sequence ID" value="QDQ28403.1"/>
    <property type="molecule type" value="Genomic_DNA"/>
</dbReference>
<evidence type="ECO:0000256" key="1">
    <source>
        <dbReference type="SAM" id="MobiDB-lite"/>
    </source>
</evidence>
<feature type="region of interest" description="Disordered" evidence="1">
    <location>
        <begin position="69"/>
        <end position="107"/>
    </location>
</feature>